<comment type="subcellular location">
    <subcellularLocation>
        <location evidence="1">Plastid</location>
        <location evidence="1">Chloroplast membrane</location>
        <topology evidence="1">Multi-pass membrane protein</topology>
    </subcellularLocation>
</comment>
<proteinExistence type="inferred from homology"/>
<dbReference type="Proteomes" id="UP000685013">
    <property type="component" value="Chromosome 15"/>
</dbReference>
<dbReference type="PANTHER" id="PTHR32523">
    <property type="entry name" value="PHYTOL KINASE 1, CHLOROPLASTIC"/>
    <property type="match status" value="1"/>
</dbReference>
<dbReference type="EC" id="2.7.1.182" evidence="12"/>
<keyword evidence="7" id="KW-0418">Kinase</keyword>
<keyword evidence="3" id="KW-0150">Chloroplast</keyword>
<evidence type="ECO:0000313" key="15">
    <source>
        <dbReference type="EMBL" id="KAG6578784.1"/>
    </source>
</evidence>
<comment type="caution">
    <text evidence="15">The sequence shown here is derived from an EMBL/GenBank/DDBJ whole genome shotgun (WGS) entry which is preliminary data.</text>
</comment>
<evidence type="ECO:0000256" key="3">
    <source>
        <dbReference type="ARBA" id="ARBA00022528"/>
    </source>
</evidence>
<keyword evidence="16" id="KW-1185">Reference proteome</keyword>
<evidence type="ECO:0000256" key="13">
    <source>
        <dbReference type="ARBA" id="ARBA00048889"/>
    </source>
</evidence>
<protein>
    <recommendedName>
        <fullName evidence="12">phytol kinase</fullName>
        <ecNumber evidence="12">2.7.1.182</ecNumber>
    </recommendedName>
</protein>
<reference evidence="15 16" key="1">
    <citation type="journal article" date="2021" name="Hortic Res">
        <title>The domestication of Cucurbita argyrosperma as revealed by the genome of its wild relative.</title>
        <authorList>
            <person name="Barrera-Redondo J."/>
            <person name="Sanchez-de la Vega G."/>
            <person name="Aguirre-Liguori J.A."/>
            <person name="Castellanos-Morales G."/>
            <person name="Gutierrez-Guerrero Y.T."/>
            <person name="Aguirre-Dugua X."/>
            <person name="Aguirre-Planter E."/>
            <person name="Tenaillon M.I."/>
            <person name="Lira-Saade R."/>
            <person name="Eguiarte L.E."/>
        </authorList>
    </citation>
    <scope>NUCLEOTIDE SEQUENCE [LARGE SCALE GENOMIC DNA]</scope>
    <source>
        <strain evidence="15">JBR-2021</strain>
    </source>
</reference>
<feature type="non-terminal residue" evidence="15">
    <location>
        <position position="1"/>
    </location>
</feature>
<keyword evidence="4" id="KW-0934">Plastid</keyword>
<feature type="transmembrane region" description="Helical" evidence="14">
    <location>
        <begin position="174"/>
        <end position="193"/>
    </location>
</feature>
<evidence type="ECO:0000256" key="9">
    <source>
        <dbReference type="ARBA" id="ARBA00022989"/>
    </source>
</evidence>
<gene>
    <name evidence="15" type="ORF">SDJN03_23232</name>
</gene>
<organism evidence="15 16">
    <name type="scientific">Cucurbita argyrosperma subsp. sororia</name>
    <dbReference type="NCBI Taxonomy" id="37648"/>
    <lineage>
        <taxon>Eukaryota</taxon>
        <taxon>Viridiplantae</taxon>
        <taxon>Streptophyta</taxon>
        <taxon>Embryophyta</taxon>
        <taxon>Tracheophyta</taxon>
        <taxon>Spermatophyta</taxon>
        <taxon>Magnoliopsida</taxon>
        <taxon>eudicotyledons</taxon>
        <taxon>Gunneridae</taxon>
        <taxon>Pentapetalae</taxon>
        <taxon>rosids</taxon>
        <taxon>fabids</taxon>
        <taxon>Cucurbitales</taxon>
        <taxon>Cucurbitaceae</taxon>
        <taxon>Cucurbiteae</taxon>
        <taxon>Cucurbita</taxon>
    </lineage>
</organism>
<evidence type="ECO:0000256" key="8">
    <source>
        <dbReference type="ARBA" id="ARBA00022946"/>
    </source>
</evidence>
<evidence type="ECO:0000256" key="4">
    <source>
        <dbReference type="ARBA" id="ARBA00022640"/>
    </source>
</evidence>
<evidence type="ECO:0000256" key="7">
    <source>
        <dbReference type="ARBA" id="ARBA00022777"/>
    </source>
</evidence>
<keyword evidence="10 14" id="KW-0472">Membrane</keyword>
<keyword evidence="9 14" id="KW-1133">Transmembrane helix</keyword>
<dbReference type="InterPro" id="IPR039606">
    <property type="entry name" value="Phytol/farnesol_kinase"/>
</dbReference>
<evidence type="ECO:0000256" key="10">
    <source>
        <dbReference type="ARBA" id="ARBA00023136"/>
    </source>
</evidence>
<evidence type="ECO:0000256" key="6">
    <source>
        <dbReference type="ARBA" id="ARBA00022692"/>
    </source>
</evidence>
<evidence type="ECO:0000256" key="5">
    <source>
        <dbReference type="ARBA" id="ARBA00022679"/>
    </source>
</evidence>
<evidence type="ECO:0000313" key="16">
    <source>
        <dbReference type="Proteomes" id="UP000685013"/>
    </source>
</evidence>
<evidence type="ECO:0000256" key="1">
    <source>
        <dbReference type="ARBA" id="ARBA00004508"/>
    </source>
</evidence>
<accession>A0AAV6MBC7</accession>
<feature type="transmembrane region" description="Helical" evidence="14">
    <location>
        <begin position="111"/>
        <end position="127"/>
    </location>
</feature>
<dbReference type="GO" id="GO:0010189">
    <property type="term" value="P:vitamin E biosynthetic process"/>
    <property type="evidence" value="ECO:0007669"/>
    <property type="project" value="TreeGrafter"/>
</dbReference>
<dbReference type="GO" id="GO:0010276">
    <property type="term" value="F:phytol kinase activity"/>
    <property type="evidence" value="ECO:0007669"/>
    <property type="project" value="UniProtKB-EC"/>
</dbReference>
<evidence type="ECO:0000256" key="11">
    <source>
        <dbReference type="ARBA" id="ARBA00024015"/>
    </source>
</evidence>
<keyword evidence="5" id="KW-0808">Transferase</keyword>
<keyword evidence="6 14" id="KW-0812">Transmembrane</keyword>
<evidence type="ECO:0000256" key="14">
    <source>
        <dbReference type="SAM" id="Phobius"/>
    </source>
</evidence>
<dbReference type="PANTHER" id="PTHR32523:SF8">
    <property type="entry name" value="DOLICHOL KINASE"/>
    <property type="match status" value="1"/>
</dbReference>
<dbReference type="AlphaFoldDB" id="A0AAV6MBC7"/>
<dbReference type="GO" id="GO:0031969">
    <property type="term" value="C:chloroplast membrane"/>
    <property type="evidence" value="ECO:0007669"/>
    <property type="project" value="UniProtKB-SubCell"/>
</dbReference>
<dbReference type="EMBL" id="JAGKQH010000015">
    <property type="protein sequence ID" value="KAG6578784.1"/>
    <property type="molecule type" value="Genomic_DNA"/>
</dbReference>
<sequence length="362" mass="39797">MALLALSRSDCLLRRCRHDRITTTTVASSSGVQRQPRILILPFRTFRCTPPAFRIPSLSSSRVLPPRAVSGDILHDAGATAAVLAGAYSLVLGFDQLTQRNLIQQKLSRKLVHILSGLLFMMSWPMFSTSMEARYFASIVPTVNCLRLVINGLSLAKDEGLLKSLTREGKPAELLRGPLYYVLILIFSAVVFWRESPAGIISLGMMCGGDGIADIMGRRFGSKRLPYNQKKSWIGSISMFIFGFCVSIGMLYYFSALGYLELDWGKTVQKVGLVSLVATMVESLPIANVVDDNISVPLEDHYVASSASRSGYWPRLLSSLRSLGAFHSSSSISSGYISRYSFHNVFNFGEQIVGGVVDSKLE</sequence>
<keyword evidence="8" id="KW-0809">Transit peptide</keyword>
<evidence type="ECO:0000256" key="2">
    <source>
        <dbReference type="ARBA" id="ARBA00010794"/>
    </source>
</evidence>
<name>A0AAV6MBC7_9ROSI</name>
<comment type="catalytic activity">
    <reaction evidence="13">
        <text>phytol + CTP = phytyl phosphate + CDP + H(+)</text>
        <dbReference type="Rhea" id="RHEA:38055"/>
        <dbReference type="ChEBI" id="CHEBI:15378"/>
        <dbReference type="ChEBI" id="CHEBI:17327"/>
        <dbReference type="ChEBI" id="CHEBI:37563"/>
        <dbReference type="ChEBI" id="CHEBI:58069"/>
        <dbReference type="ChEBI" id="CHEBI:75483"/>
        <dbReference type="EC" id="2.7.1.182"/>
    </reaction>
</comment>
<comment type="similarity">
    <text evidence="2">Belongs to the polyprenol kinase family.</text>
</comment>
<evidence type="ECO:0000256" key="12">
    <source>
        <dbReference type="ARBA" id="ARBA00039024"/>
    </source>
</evidence>
<comment type="pathway">
    <text evidence="11">Cofactor biosynthesis; tocopherol biosynthesis.</text>
</comment>
<feature type="transmembrane region" description="Helical" evidence="14">
    <location>
        <begin position="233"/>
        <end position="254"/>
    </location>
</feature>